<organism evidence="2 3">
    <name type="scientific">Spodoptera litura</name>
    <name type="common">Asian cotton leafworm</name>
    <dbReference type="NCBI Taxonomy" id="69820"/>
    <lineage>
        <taxon>Eukaryota</taxon>
        <taxon>Metazoa</taxon>
        <taxon>Ecdysozoa</taxon>
        <taxon>Arthropoda</taxon>
        <taxon>Hexapoda</taxon>
        <taxon>Insecta</taxon>
        <taxon>Pterygota</taxon>
        <taxon>Neoptera</taxon>
        <taxon>Endopterygota</taxon>
        <taxon>Lepidoptera</taxon>
        <taxon>Glossata</taxon>
        <taxon>Ditrysia</taxon>
        <taxon>Noctuoidea</taxon>
        <taxon>Noctuidae</taxon>
        <taxon>Amphipyrinae</taxon>
        <taxon>Spodoptera</taxon>
    </lineage>
</organism>
<dbReference type="AlphaFoldDB" id="A0A9J7EIH8"/>
<sequence>MNVMTKEDSYAERRQLFKNIWETAMQMDEKDADNIMKKPKVIKTLRLDEVDRCFIGKGKKEKIRTLRTVCKKILDFCDRQDEDDRFYEQVIEKKELRQHKPEYKHKKTKTHRGRKKVKLSKSLFAPLKSVAGPAKPTTSERKDGNSRQISNTTENHLPVKAKRPITVRRTLVRHNISKVKAAIIEGNNAGTSRRKIGKKKRGKRKKSSVVGGTIAPPKPSGASNNVRYVSTPLTGHAIVRRIKQVLTNHKIAVT</sequence>
<accession>A0A9J7EIH8</accession>
<dbReference type="GeneID" id="111358215"/>
<dbReference type="KEGG" id="sliu:111358215"/>
<feature type="compositionally biased region" description="Basic residues" evidence="1">
    <location>
        <begin position="192"/>
        <end position="207"/>
    </location>
</feature>
<name>A0A9J7EIH8_SPOLT</name>
<evidence type="ECO:0000313" key="2">
    <source>
        <dbReference type="Proteomes" id="UP000301870"/>
    </source>
</evidence>
<keyword evidence="2" id="KW-1185">Reference proteome</keyword>
<feature type="region of interest" description="Disordered" evidence="1">
    <location>
        <begin position="190"/>
        <end position="224"/>
    </location>
</feature>
<protein>
    <submittedName>
        <fullName evidence="3">Uncharacterized protein LOC111358215</fullName>
    </submittedName>
</protein>
<dbReference type="Proteomes" id="UP000301870">
    <property type="component" value="Chromosome 27"/>
</dbReference>
<dbReference type="RefSeq" id="XP_022828949.1">
    <property type="nucleotide sequence ID" value="XM_022973181.1"/>
</dbReference>
<feature type="region of interest" description="Disordered" evidence="1">
    <location>
        <begin position="125"/>
        <end position="157"/>
    </location>
</feature>
<feature type="compositionally biased region" description="Polar residues" evidence="1">
    <location>
        <begin position="146"/>
        <end position="155"/>
    </location>
</feature>
<evidence type="ECO:0000256" key="1">
    <source>
        <dbReference type="SAM" id="MobiDB-lite"/>
    </source>
</evidence>
<reference evidence="3" key="1">
    <citation type="submission" date="2025-08" db="UniProtKB">
        <authorList>
            <consortium name="RefSeq"/>
        </authorList>
    </citation>
    <scope>IDENTIFICATION</scope>
    <source>
        <strain evidence="3">Ishihara</strain>
        <tissue evidence="3">Whole body</tissue>
    </source>
</reference>
<evidence type="ECO:0000313" key="3">
    <source>
        <dbReference type="RefSeq" id="XP_022828949.1"/>
    </source>
</evidence>
<gene>
    <name evidence="3" type="primary">LOC111358215</name>
</gene>
<dbReference type="OrthoDB" id="7474578at2759"/>
<proteinExistence type="predicted"/>